<evidence type="ECO:0000313" key="1">
    <source>
        <dbReference type="EMBL" id="ARY91117.1"/>
    </source>
</evidence>
<evidence type="ECO:0000313" key="3">
    <source>
        <dbReference type="Proteomes" id="UP000195609"/>
    </source>
</evidence>
<dbReference type="Proteomes" id="UP001303564">
    <property type="component" value="Chromosome"/>
</dbReference>
<dbReference type="AlphaFoldDB" id="A0AAN1C7F5"/>
<reference evidence="2 4" key="2">
    <citation type="submission" date="2023-09" db="EMBL/GenBank/DDBJ databases">
        <title>Genomic characteristic of L. casei group strains isolated from clinical sources.</title>
        <authorList>
            <person name="Jarocki P."/>
        </authorList>
    </citation>
    <scope>NUCLEOTIDE SEQUENCE [LARGE SCALE GENOMIC DNA]</scope>
    <source>
        <strain evidence="2 4">LMG 24099</strain>
    </source>
</reference>
<dbReference type="Proteomes" id="UP000195609">
    <property type="component" value="Chromosome"/>
</dbReference>
<reference evidence="1 3" key="1">
    <citation type="journal article" date="2017" name="Front. Immunol.">
        <title>Complete Genome Sequence of Lactobacillus casei LC5, a Potential Probiotics for Atopic Dermatitis.</title>
        <authorList>
            <person name="Kang J."/>
            <person name="Chung W.H."/>
            <person name="Lim T.J."/>
            <person name="Whon T.W."/>
            <person name="Lim S."/>
            <person name="Nam Y.D."/>
        </authorList>
    </citation>
    <scope>NUCLEOTIDE SEQUENCE [LARGE SCALE GENOMIC DNA]</scope>
    <source>
        <strain evidence="1 3">LC5</strain>
    </source>
</reference>
<organism evidence="1 3">
    <name type="scientific">Lacticaseibacillus casei</name>
    <name type="common">Lactobacillus casei</name>
    <dbReference type="NCBI Taxonomy" id="1582"/>
    <lineage>
        <taxon>Bacteria</taxon>
        <taxon>Bacillati</taxon>
        <taxon>Bacillota</taxon>
        <taxon>Bacilli</taxon>
        <taxon>Lactobacillales</taxon>
        <taxon>Lactobacillaceae</taxon>
        <taxon>Lacticaseibacillus</taxon>
    </lineage>
</organism>
<protein>
    <submittedName>
        <fullName evidence="1">Uncharacterized protein</fullName>
    </submittedName>
</protein>
<dbReference type="EMBL" id="CP136128">
    <property type="protein sequence ID" value="WNX28452.1"/>
    <property type="molecule type" value="Genomic_DNA"/>
</dbReference>
<name>A0AAN1C7F5_LACCA</name>
<keyword evidence="4" id="KW-1185">Reference proteome</keyword>
<gene>
    <name evidence="1" type="ORF">BGL52_04905</name>
    <name evidence="2" type="ORF">RWA16_04865</name>
</gene>
<evidence type="ECO:0000313" key="4">
    <source>
        <dbReference type="Proteomes" id="UP001303564"/>
    </source>
</evidence>
<dbReference type="RefSeq" id="WP_087911887.1">
    <property type="nucleotide sequence ID" value="NZ_CP017065.1"/>
</dbReference>
<dbReference type="EMBL" id="CP017065">
    <property type="protein sequence ID" value="ARY91117.1"/>
    <property type="molecule type" value="Genomic_DNA"/>
</dbReference>
<sequence length="66" mass="7473">MNLDKYLFKNVRLTFSDGQILVGYIDDVTEAYDNENNEQSMTIIPAEGSLKGRPVEVFKSEIETVS</sequence>
<proteinExistence type="predicted"/>
<evidence type="ECO:0000313" key="2">
    <source>
        <dbReference type="EMBL" id="WNX28452.1"/>
    </source>
</evidence>
<accession>A0AAN1C7F5</accession>